<comment type="caution">
    <text evidence="3">The sequence shown here is derived from an EMBL/GenBank/DDBJ whole genome shotgun (WGS) entry which is preliminary data.</text>
</comment>
<evidence type="ECO:0000256" key="1">
    <source>
        <dbReference type="SAM" id="Coils"/>
    </source>
</evidence>
<feature type="region of interest" description="Disordered" evidence="2">
    <location>
        <begin position="32"/>
        <end position="52"/>
    </location>
</feature>
<dbReference type="Proteomes" id="UP001157418">
    <property type="component" value="Unassembled WGS sequence"/>
</dbReference>
<proteinExistence type="predicted"/>
<dbReference type="AlphaFoldDB" id="A0AAU9LGC1"/>
<evidence type="ECO:0000256" key="2">
    <source>
        <dbReference type="SAM" id="MobiDB-lite"/>
    </source>
</evidence>
<protein>
    <submittedName>
        <fullName evidence="3">Uncharacterized protein</fullName>
    </submittedName>
</protein>
<sequence length="120" mass="13876">METKETDIIRLEKKTLAEKYKNIKEVKTGQRDHVSLGSGKGKLNIISEKGTEDDPVLTETERMAREKRDKELDELNALREKLDAEEAEAKNSEMIIESNKALFTAWNLEYFPITPRSFLF</sequence>
<reference evidence="3 4" key="1">
    <citation type="submission" date="2022-01" db="EMBL/GenBank/DDBJ databases">
        <authorList>
            <person name="Xiong W."/>
            <person name="Schranz E."/>
        </authorList>
    </citation>
    <scope>NUCLEOTIDE SEQUENCE [LARGE SCALE GENOMIC DNA]</scope>
</reference>
<feature type="coiled-coil region" evidence="1">
    <location>
        <begin position="61"/>
        <end position="95"/>
    </location>
</feature>
<evidence type="ECO:0000313" key="4">
    <source>
        <dbReference type="Proteomes" id="UP001157418"/>
    </source>
</evidence>
<keyword evidence="1" id="KW-0175">Coiled coil</keyword>
<keyword evidence="4" id="KW-1185">Reference proteome</keyword>
<evidence type="ECO:0000313" key="3">
    <source>
        <dbReference type="EMBL" id="CAH1412094.1"/>
    </source>
</evidence>
<gene>
    <name evidence="3" type="ORF">LVIROSA_LOCUS137</name>
</gene>
<name>A0AAU9LGC1_9ASTR</name>
<accession>A0AAU9LGC1</accession>
<dbReference type="EMBL" id="CAKMRJ010000001">
    <property type="protein sequence ID" value="CAH1412094.1"/>
    <property type="molecule type" value="Genomic_DNA"/>
</dbReference>
<organism evidence="3 4">
    <name type="scientific">Lactuca virosa</name>
    <dbReference type="NCBI Taxonomy" id="75947"/>
    <lineage>
        <taxon>Eukaryota</taxon>
        <taxon>Viridiplantae</taxon>
        <taxon>Streptophyta</taxon>
        <taxon>Embryophyta</taxon>
        <taxon>Tracheophyta</taxon>
        <taxon>Spermatophyta</taxon>
        <taxon>Magnoliopsida</taxon>
        <taxon>eudicotyledons</taxon>
        <taxon>Gunneridae</taxon>
        <taxon>Pentapetalae</taxon>
        <taxon>asterids</taxon>
        <taxon>campanulids</taxon>
        <taxon>Asterales</taxon>
        <taxon>Asteraceae</taxon>
        <taxon>Cichorioideae</taxon>
        <taxon>Cichorieae</taxon>
        <taxon>Lactucinae</taxon>
        <taxon>Lactuca</taxon>
    </lineage>
</organism>